<dbReference type="Pfam" id="PF00534">
    <property type="entry name" value="Glycos_transf_1"/>
    <property type="match status" value="1"/>
</dbReference>
<organism evidence="4 5">
    <name type="scientific">candidate division GN15 bacterium</name>
    <dbReference type="NCBI Taxonomy" id="2072418"/>
    <lineage>
        <taxon>Bacteria</taxon>
        <taxon>candidate division GN15</taxon>
    </lineage>
</organism>
<dbReference type="Proteomes" id="UP000250918">
    <property type="component" value="Unassembled WGS sequence"/>
</dbReference>
<feature type="domain" description="Glycosyl transferase family 1" evidence="2">
    <location>
        <begin position="201"/>
        <end position="357"/>
    </location>
</feature>
<dbReference type="InterPro" id="IPR028098">
    <property type="entry name" value="Glyco_trans_4-like_N"/>
</dbReference>
<evidence type="ECO:0000259" key="3">
    <source>
        <dbReference type="Pfam" id="PF13439"/>
    </source>
</evidence>
<feature type="domain" description="Glycosyltransferase subfamily 4-like N-terminal" evidence="3">
    <location>
        <begin position="33"/>
        <end position="184"/>
    </location>
</feature>
<evidence type="ECO:0000313" key="4">
    <source>
        <dbReference type="EMBL" id="PWB70811.1"/>
    </source>
</evidence>
<protein>
    <recommendedName>
        <fullName evidence="6">Glycosyltransferase family 1 protein</fullName>
    </recommendedName>
</protein>
<dbReference type="SUPFAM" id="SSF53756">
    <property type="entry name" value="UDP-Glycosyltransferase/glycogen phosphorylase"/>
    <property type="match status" value="1"/>
</dbReference>
<reference evidence="4 5" key="1">
    <citation type="journal article" date="2018" name="ISME J.">
        <title>A methanotrophic archaeon couples anaerobic oxidation of methane to Fe(III) reduction.</title>
        <authorList>
            <person name="Cai C."/>
            <person name="Leu A.O."/>
            <person name="Xie G.J."/>
            <person name="Guo J."/>
            <person name="Feng Y."/>
            <person name="Zhao J.X."/>
            <person name="Tyson G.W."/>
            <person name="Yuan Z."/>
            <person name="Hu S."/>
        </authorList>
    </citation>
    <scope>NUCLEOTIDE SEQUENCE [LARGE SCALE GENOMIC DNA]</scope>
    <source>
        <strain evidence="4">FeB_12</strain>
    </source>
</reference>
<dbReference type="Pfam" id="PF13439">
    <property type="entry name" value="Glyco_transf_4"/>
    <property type="match status" value="1"/>
</dbReference>
<name>A0A855X4H5_9BACT</name>
<dbReference type="CDD" id="cd03809">
    <property type="entry name" value="GT4_MtfB-like"/>
    <property type="match status" value="1"/>
</dbReference>
<dbReference type="EMBL" id="PQAP01000135">
    <property type="protein sequence ID" value="PWB70811.1"/>
    <property type="molecule type" value="Genomic_DNA"/>
</dbReference>
<dbReference type="InterPro" id="IPR001296">
    <property type="entry name" value="Glyco_trans_1"/>
</dbReference>
<dbReference type="GO" id="GO:0016757">
    <property type="term" value="F:glycosyltransferase activity"/>
    <property type="evidence" value="ECO:0007669"/>
    <property type="project" value="InterPro"/>
</dbReference>
<evidence type="ECO:0000313" key="5">
    <source>
        <dbReference type="Proteomes" id="UP000250918"/>
    </source>
</evidence>
<evidence type="ECO:0000256" key="1">
    <source>
        <dbReference type="ARBA" id="ARBA00022679"/>
    </source>
</evidence>
<dbReference type="GO" id="GO:0009103">
    <property type="term" value="P:lipopolysaccharide biosynthetic process"/>
    <property type="evidence" value="ECO:0007669"/>
    <property type="project" value="TreeGrafter"/>
</dbReference>
<accession>A0A855X4H5</accession>
<evidence type="ECO:0000259" key="2">
    <source>
        <dbReference type="Pfam" id="PF00534"/>
    </source>
</evidence>
<comment type="caution">
    <text evidence="4">The sequence shown here is derived from an EMBL/GenBank/DDBJ whole genome shotgun (WGS) entry which is preliminary data.</text>
</comment>
<evidence type="ECO:0008006" key="6">
    <source>
        <dbReference type="Google" id="ProtNLM"/>
    </source>
</evidence>
<proteinExistence type="predicted"/>
<dbReference type="PANTHER" id="PTHR46401">
    <property type="entry name" value="GLYCOSYLTRANSFERASE WBBK-RELATED"/>
    <property type="match status" value="1"/>
</dbReference>
<sequence>MSNNGQSVSESRIRVAIGADLLDGERCGMQLALRDMLAGFARAGFSRDMHLVHTKPFQDRTFDSFQDLPVSRRMTTGGGVYWSQLAVPRAIRRLPVDVLWWPCQILPPIRCHVPRVISVWDMAPLNYEDENWSRLSVTVKYRWILASALKEAAHVICHSQAIADEVRRRYGLPTARVSVVYPGLSEPFRRATQHRTPIDPEGHILYVGTCASRKNVRLLLDAYKLLLETGIRNRLALVIGGPKKAIAALLTHAREIGIGDDRLLLPDPHGIDELIEVYRQAAVFAFPSLYEGFGLPLIEASALGLPVVGLRRSTIPEVLAGTGVLVEEAQPIQFAQGITAGLAMMRERGTAISEAARTRAAQFDWDESVRSISSILRRAAAGDVS</sequence>
<gene>
    <name evidence="4" type="ORF">C3F09_08645</name>
</gene>
<dbReference type="Gene3D" id="3.40.50.2000">
    <property type="entry name" value="Glycogen Phosphorylase B"/>
    <property type="match status" value="2"/>
</dbReference>
<dbReference type="AlphaFoldDB" id="A0A855X4H5"/>
<keyword evidence="1" id="KW-0808">Transferase</keyword>
<dbReference type="PANTHER" id="PTHR46401:SF2">
    <property type="entry name" value="GLYCOSYLTRANSFERASE WBBK-RELATED"/>
    <property type="match status" value="1"/>
</dbReference>